<dbReference type="InterPro" id="IPR045912">
    <property type="entry name" value="FOXJ2/3-like"/>
</dbReference>
<organism evidence="7 8">
    <name type="scientific">Ordospora colligata OC4</name>
    <dbReference type="NCBI Taxonomy" id="1354746"/>
    <lineage>
        <taxon>Eukaryota</taxon>
        <taxon>Fungi</taxon>
        <taxon>Fungi incertae sedis</taxon>
        <taxon>Microsporidia</taxon>
        <taxon>Ordosporidae</taxon>
        <taxon>Ordospora</taxon>
    </lineage>
</organism>
<evidence type="ECO:0000259" key="6">
    <source>
        <dbReference type="PROSITE" id="PS50039"/>
    </source>
</evidence>
<dbReference type="EMBL" id="JOKQ01000012">
    <property type="protein sequence ID" value="KHN68898.1"/>
    <property type="molecule type" value="Genomic_DNA"/>
</dbReference>
<reference evidence="7 8" key="1">
    <citation type="journal article" date="2014" name="MBio">
        <title>The Ordospora colligata genome; evolution of extreme reduction in microsporidia and host-to-parasite horizontal gene transfer.</title>
        <authorList>
            <person name="Pombert J.-F."/>
            <person name="Haag K.L."/>
            <person name="Beidas S."/>
            <person name="Ebert D."/>
            <person name="Keeling P.J."/>
        </authorList>
    </citation>
    <scope>NUCLEOTIDE SEQUENCE [LARGE SCALE GENOMIC DNA]</scope>
    <source>
        <strain evidence="7 8">OC4</strain>
    </source>
</reference>
<dbReference type="HOGENOM" id="CLU_1085975_0_0_1"/>
<gene>
    <name evidence="7" type="ORF">M896_121210</name>
</gene>
<dbReference type="Gene3D" id="1.10.10.10">
    <property type="entry name" value="Winged helix-like DNA-binding domain superfamily/Winged helix DNA-binding domain"/>
    <property type="match status" value="1"/>
</dbReference>
<dbReference type="InParanoid" id="A0A0B2UHT3"/>
<dbReference type="CDD" id="cd00059">
    <property type="entry name" value="FH_FOX"/>
    <property type="match status" value="1"/>
</dbReference>
<dbReference type="InterPro" id="IPR001766">
    <property type="entry name" value="Fork_head_dom"/>
</dbReference>
<dbReference type="PRINTS" id="PR00053">
    <property type="entry name" value="FORKHEAD"/>
</dbReference>
<dbReference type="OrthoDB" id="5954824at2759"/>
<dbReference type="PROSITE" id="PS00658">
    <property type="entry name" value="FORK_HEAD_2"/>
    <property type="match status" value="1"/>
</dbReference>
<evidence type="ECO:0000313" key="7">
    <source>
        <dbReference type="EMBL" id="KHN68898.1"/>
    </source>
</evidence>
<dbReference type="InterPro" id="IPR036388">
    <property type="entry name" value="WH-like_DNA-bd_sf"/>
</dbReference>
<dbReference type="RefSeq" id="XP_014562940.1">
    <property type="nucleotide sequence ID" value="XM_014707454.1"/>
</dbReference>
<dbReference type="InterPro" id="IPR030456">
    <property type="entry name" value="TF_fork_head_CS_2"/>
</dbReference>
<dbReference type="FunFam" id="1.10.10.10:FF:000135">
    <property type="entry name" value="forkhead box protein G1"/>
    <property type="match status" value="1"/>
</dbReference>
<dbReference type="VEuPathDB" id="MicrosporidiaDB:M896_121210"/>
<evidence type="ECO:0000256" key="2">
    <source>
        <dbReference type="ARBA" id="ARBA00023125"/>
    </source>
</evidence>
<keyword evidence="1" id="KW-0805">Transcription regulation</keyword>
<dbReference type="AlphaFoldDB" id="A0A0B2UHT3"/>
<dbReference type="Proteomes" id="UP000031056">
    <property type="component" value="Unassembled WGS sequence"/>
</dbReference>
<feature type="DNA-binding region" description="Fork-head" evidence="5">
    <location>
        <begin position="108"/>
        <end position="199"/>
    </location>
</feature>
<dbReference type="InterPro" id="IPR036390">
    <property type="entry name" value="WH_DNA-bd_sf"/>
</dbReference>
<keyword evidence="4 5" id="KW-0539">Nucleus</keyword>
<feature type="domain" description="Fork-head" evidence="6">
    <location>
        <begin position="108"/>
        <end position="199"/>
    </location>
</feature>
<evidence type="ECO:0000256" key="3">
    <source>
        <dbReference type="ARBA" id="ARBA00023163"/>
    </source>
</evidence>
<dbReference type="GeneID" id="26262638"/>
<dbReference type="SMART" id="SM00339">
    <property type="entry name" value="FH"/>
    <property type="match status" value="1"/>
</dbReference>
<name>A0A0B2UHT3_9MICR</name>
<keyword evidence="2 5" id="KW-0238">DNA-binding</keyword>
<dbReference type="PANTHER" id="PTHR46078:SF2">
    <property type="entry name" value="FORK-HEAD DOMAIN-CONTAINING PROTEIN"/>
    <property type="match status" value="1"/>
</dbReference>
<dbReference type="Pfam" id="PF00250">
    <property type="entry name" value="Forkhead"/>
    <property type="match status" value="1"/>
</dbReference>
<dbReference type="STRING" id="1354746.A0A0B2UHT3"/>
<evidence type="ECO:0000313" key="8">
    <source>
        <dbReference type="Proteomes" id="UP000031056"/>
    </source>
</evidence>
<proteinExistence type="predicted"/>
<protein>
    <submittedName>
        <fullName evidence="7">Putative transcription factor</fullName>
    </submittedName>
</protein>
<dbReference type="GO" id="GO:0000978">
    <property type="term" value="F:RNA polymerase II cis-regulatory region sequence-specific DNA binding"/>
    <property type="evidence" value="ECO:0007669"/>
    <property type="project" value="TreeGrafter"/>
</dbReference>
<dbReference type="PANTHER" id="PTHR46078">
    <property type="entry name" value="FORKHEAD BOX PROTEIN J2 FAMILY MEMBER"/>
    <property type="match status" value="1"/>
</dbReference>
<dbReference type="PROSITE" id="PS50039">
    <property type="entry name" value="FORK_HEAD_3"/>
    <property type="match status" value="1"/>
</dbReference>
<keyword evidence="8" id="KW-1185">Reference proteome</keyword>
<comment type="subcellular location">
    <subcellularLocation>
        <location evidence="5">Nucleus</location>
    </subcellularLocation>
</comment>
<comment type="caution">
    <text evidence="7">The sequence shown here is derived from an EMBL/GenBank/DDBJ whole genome shotgun (WGS) entry which is preliminary data.</text>
</comment>
<accession>A0A0B2UHT3</accession>
<evidence type="ECO:0000256" key="4">
    <source>
        <dbReference type="ARBA" id="ARBA00023242"/>
    </source>
</evidence>
<sequence length="264" mass="30584">MILECVEEDFGKDVMSDMECAIYEHHECKGTGLFELSCLMDACDDDEICRVYMRCMNNIKRPISPDMCIDPRHFYEGKSETCANENKIRNEQHEMNDMNGIKIDVRIKPSFSYAQIITQAILTSEHGKLTLNEIYQWIENSFEYYKYANPVWKNSIRHNLSLNKCFKKVPRDPGARGKGGRWALNQEVLTNEDTIKKKKMSKCDDVIDNTSHTLCKDYSDPEYGFSDEQDDEANHVFERMTPEDLMRQMNKLIAPSIGSGKSVK</sequence>
<dbReference type="SUPFAM" id="SSF46785">
    <property type="entry name" value="Winged helix' DNA-binding domain"/>
    <property type="match status" value="1"/>
</dbReference>
<dbReference type="GO" id="GO:0005634">
    <property type="term" value="C:nucleus"/>
    <property type="evidence" value="ECO:0007669"/>
    <property type="project" value="UniProtKB-SubCell"/>
</dbReference>
<evidence type="ECO:0000256" key="5">
    <source>
        <dbReference type="PROSITE-ProRule" id="PRU00089"/>
    </source>
</evidence>
<evidence type="ECO:0000256" key="1">
    <source>
        <dbReference type="ARBA" id="ARBA00023015"/>
    </source>
</evidence>
<keyword evidence="3" id="KW-0804">Transcription</keyword>
<dbReference type="GO" id="GO:0000981">
    <property type="term" value="F:DNA-binding transcription factor activity, RNA polymerase II-specific"/>
    <property type="evidence" value="ECO:0007669"/>
    <property type="project" value="TreeGrafter"/>
</dbReference>